<dbReference type="Pfam" id="PF05517">
    <property type="entry name" value="p25-alpha"/>
    <property type="match status" value="1"/>
</dbReference>
<evidence type="ECO:0000256" key="1">
    <source>
        <dbReference type="ARBA" id="ARBA00004496"/>
    </source>
</evidence>
<comment type="subcellular location">
    <subcellularLocation>
        <location evidence="1">Cytoplasm</location>
    </subcellularLocation>
</comment>
<dbReference type="GO" id="GO:0000922">
    <property type="term" value="C:spindle pole"/>
    <property type="evidence" value="ECO:0007669"/>
    <property type="project" value="TreeGrafter"/>
</dbReference>
<dbReference type="PROSITE" id="PS50096">
    <property type="entry name" value="IQ"/>
    <property type="match status" value="6"/>
</dbReference>
<evidence type="ECO:0000256" key="6">
    <source>
        <dbReference type="PROSITE-ProRule" id="PRU00024"/>
    </source>
</evidence>
<keyword evidence="5" id="KW-0112">Calmodulin-binding</keyword>
<keyword evidence="3" id="KW-0963">Cytoplasm</keyword>
<dbReference type="EMBL" id="KI682123">
    <property type="protein sequence ID" value="ETL82953.1"/>
    <property type="molecule type" value="Genomic_DNA"/>
</dbReference>
<dbReference type="GO" id="GO:0000278">
    <property type="term" value="P:mitotic cell cycle"/>
    <property type="evidence" value="ECO:0007669"/>
    <property type="project" value="TreeGrafter"/>
</dbReference>
<dbReference type="PANTHER" id="PTHR22706">
    <property type="entry name" value="ASSEMBLY FACTOR FOR SPINDLE MICROTUBULES"/>
    <property type="match status" value="1"/>
</dbReference>
<reference evidence="9" key="1">
    <citation type="submission" date="2013-11" db="EMBL/GenBank/DDBJ databases">
        <title>The Genome Sequence of Phytophthora parasitica CHvinca01.</title>
        <authorList>
            <consortium name="The Broad Institute Genomics Platform"/>
            <person name="Russ C."/>
            <person name="Tyler B."/>
            <person name="Panabieres F."/>
            <person name="Shan W."/>
            <person name="Tripathy S."/>
            <person name="Grunwald N."/>
            <person name="Machado M."/>
            <person name="Johnson C.S."/>
            <person name="Arredondo F."/>
            <person name="Hong C."/>
            <person name="Coffey M."/>
            <person name="Young S.K."/>
            <person name="Zeng Q."/>
            <person name="Gargeya S."/>
            <person name="Fitzgerald M."/>
            <person name="Abouelleil A."/>
            <person name="Alvarado L."/>
            <person name="Chapman S.B."/>
            <person name="Gainer-Dewar J."/>
            <person name="Goldberg J."/>
            <person name="Griggs A."/>
            <person name="Gujja S."/>
            <person name="Hansen M."/>
            <person name="Howarth C."/>
            <person name="Imamovic A."/>
            <person name="Ireland A."/>
            <person name="Larimer J."/>
            <person name="McCowan C."/>
            <person name="Murphy C."/>
            <person name="Pearson M."/>
            <person name="Poon T.W."/>
            <person name="Priest M."/>
            <person name="Roberts A."/>
            <person name="Saif S."/>
            <person name="Shea T."/>
            <person name="Sykes S."/>
            <person name="Wortman J."/>
            <person name="Nusbaum C."/>
            <person name="Birren B."/>
        </authorList>
    </citation>
    <scope>NUCLEOTIDE SEQUENCE [LARGE SCALE GENOMIC DNA]</scope>
    <source>
        <strain evidence="9">CHvinca01</strain>
    </source>
</reference>
<dbReference type="SMART" id="SM00015">
    <property type="entry name" value="IQ"/>
    <property type="match status" value="10"/>
</dbReference>
<evidence type="ECO:0000256" key="4">
    <source>
        <dbReference type="ARBA" id="ARBA00022737"/>
    </source>
</evidence>
<proteinExistence type="inferred from homology"/>
<dbReference type="GO" id="GO:0046785">
    <property type="term" value="P:microtubule polymerization"/>
    <property type="evidence" value="ECO:0007669"/>
    <property type="project" value="InterPro"/>
</dbReference>
<feature type="domain" description="B box-type" evidence="8">
    <location>
        <begin position="1220"/>
        <end position="1275"/>
    </location>
</feature>
<evidence type="ECO:0000313" key="9">
    <source>
        <dbReference type="EMBL" id="ETL82953.1"/>
    </source>
</evidence>
<dbReference type="InterPro" id="IPR000315">
    <property type="entry name" value="Znf_B-box"/>
</dbReference>
<comment type="similarity">
    <text evidence="2">Belongs to the TPPP family.</text>
</comment>
<dbReference type="GO" id="GO:0005737">
    <property type="term" value="C:cytoplasm"/>
    <property type="evidence" value="ECO:0007669"/>
    <property type="project" value="UniProtKB-SubCell"/>
</dbReference>
<gene>
    <name evidence="9" type="ORF">L917_17000</name>
</gene>
<keyword evidence="6" id="KW-0862">Zinc</keyword>
<dbReference type="InterPro" id="IPR051185">
    <property type="entry name" value="ASPM"/>
</dbReference>
<feature type="region of interest" description="Disordered" evidence="7">
    <location>
        <begin position="206"/>
        <end position="240"/>
    </location>
</feature>
<dbReference type="PROSITE" id="PS50119">
    <property type="entry name" value="ZF_BBOX"/>
    <property type="match status" value="1"/>
</dbReference>
<dbReference type="SUPFAM" id="SSF47473">
    <property type="entry name" value="EF-hand"/>
    <property type="match status" value="1"/>
</dbReference>
<dbReference type="InterPro" id="IPR011992">
    <property type="entry name" value="EF-hand-dom_pair"/>
</dbReference>
<dbReference type="InterPro" id="IPR000048">
    <property type="entry name" value="IQ_motif_EF-hand-BS"/>
</dbReference>
<dbReference type="InterPro" id="IPR008907">
    <property type="entry name" value="TPP/p25"/>
</dbReference>
<keyword evidence="4" id="KW-0677">Repeat</keyword>
<keyword evidence="6" id="KW-0479">Metal-binding</keyword>
<dbReference type="GO" id="GO:0051295">
    <property type="term" value="P:establishment of meiotic spindle localization"/>
    <property type="evidence" value="ECO:0007669"/>
    <property type="project" value="TreeGrafter"/>
</dbReference>
<evidence type="ECO:0000256" key="2">
    <source>
        <dbReference type="ARBA" id="ARBA00010994"/>
    </source>
</evidence>
<feature type="compositionally biased region" description="Basic and acidic residues" evidence="7">
    <location>
        <begin position="206"/>
        <end position="232"/>
    </location>
</feature>
<evidence type="ECO:0000256" key="5">
    <source>
        <dbReference type="ARBA" id="ARBA00022860"/>
    </source>
</evidence>
<organism evidence="9">
    <name type="scientific">Phytophthora nicotianae</name>
    <name type="common">Potato buckeye rot agent</name>
    <name type="synonym">Phytophthora parasitica</name>
    <dbReference type="NCBI Taxonomy" id="4792"/>
    <lineage>
        <taxon>Eukaryota</taxon>
        <taxon>Sar</taxon>
        <taxon>Stramenopiles</taxon>
        <taxon>Oomycota</taxon>
        <taxon>Peronosporomycetes</taxon>
        <taxon>Peronosporales</taxon>
        <taxon>Peronosporaceae</taxon>
        <taxon>Phytophthora</taxon>
    </lineage>
</organism>
<name>W2KCV1_PHYNI</name>
<dbReference type="GO" id="GO:0007051">
    <property type="term" value="P:spindle organization"/>
    <property type="evidence" value="ECO:0007669"/>
    <property type="project" value="TreeGrafter"/>
</dbReference>
<protein>
    <recommendedName>
        <fullName evidence="8">B box-type domain-containing protein</fullName>
    </recommendedName>
</protein>
<dbReference type="CDD" id="cd23767">
    <property type="entry name" value="IQCD"/>
    <property type="match status" value="1"/>
</dbReference>
<dbReference type="VEuPathDB" id="FungiDB:PPTG_04152"/>
<feature type="region of interest" description="Disordered" evidence="7">
    <location>
        <begin position="1402"/>
        <end position="1429"/>
    </location>
</feature>
<evidence type="ECO:0000256" key="3">
    <source>
        <dbReference type="ARBA" id="ARBA00022490"/>
    </source>
</evidence>
<dbReference type="Pfam" id="PF00612">
    <property type="entry name" value="IQ"/>
    <property type="match status" value="3"/>
</dbReference>
<evidence type="ECO:0000256" key="7">
    <source>
        <dbReference type="SAM" id="MobiDB-lite"/>
    </source>
</evidence>
<dbReference type="VEuPathDB" id="FungiDB:PPTG_04151"/>
<dbReference type="CDD" id="cd19757">
    <property type="entry name" value="Bbox1"/>
    <property type="match status" value="2"/>
</dbReference>
<evidence type="ECO:0000259" key="8">
    <source>
        <dbReference type="PROSITE" id="PS50119"/>
    </source>
</evidence>
<dbReference type="Gene3D" id="1.20.5.190">
    <property type="match status" value="1"/>
</dbReference>
<accession>W2KCV1</accession>
<keyword evidence="6" id="KW-0863">Zinc-finger</keyword>
<dbReference type="OrthoDB" id="77153at2759"/>
<sequence>MQELPAMEGSSEAGADALLVTAESKREHSMSGWEMLVVLKLFTAGIMQPAVARSEAYWRNDGSVHRQLSKRGRPDANTAGTGEFVRLAAAIDGCTTFNPKQWRRVLDKSATVLRRRKSDVIHYADKINKGDKKRVVGGDKKTLTQRPLSRDEDNVDPIDWTSRPPLSVAQYLNQPDMVRDILKEARNGELEGQKADDDDEVLVTEVQEREHEIDGDCRAKEKNNVQNDERQTSDGNTTREGTSHVVLPLLTTMSPRTRRGLAHLPPPCEAEMREIESFERSIDHPDFFEDFYRELKRKRIKQARRQNVVTEVSSVKVDVKNSIILSSSMRKPKRHRGAIKPAKLPTIPAEETVNVKEVSDHKQMEGEMTKRVILKTSNHQFSSSKHKISKRSRSFNRLIQERNLAELQHGAAEFQVKETIHEIKQWIPLDVIYAVGLGKFASPAHQRAAELLFRVGVRLTNQLLFLGMDRWAEFTFAMREQEWTHASIRLQCWWRQICARRELIKRRRIRRELQRRQETFLALLASKQNQAACRITRCIRYYTLRHARARAALREKAALCIQEFWKKLCTHWLAVRRELRRQRQDQAAICIQKHARRIIAQRRRVLLTRIDHVDKLRREKAAQVAARAKSLEMLGAAITIQRAVRSWQERRVLVLRRRRAAFDRDKRKILKVQAHYRGQQARRWVEKHKRDVQTSVLVIQCAWSSYLSRSDLWKRKQQAFDRRNEILKEIEEERRKRKTNALVPTQLQKKWGQISLLKTSPFQPGDVSKSREVQAARTLQARWRGKQIRKRLRYDKAKEKERARREVNRKRRLAAICIQKRIRGIRGRAYAWQMMEERSAKRIQKLWRGYKTRIQLLKMRYALKMLCRIQVRWKARRNIENQRFRGLNAAIIQRAARRFIGRKMVSAVVRRRQFLAEESAVGKVLEDRTRRRVKDELLLQSFTFKSVKTADDKESSTQMECRIDRALYTVDLEKKQWKRKGYDGIWQEVFRNAAGNSVEMDNSHFARFLKALPHAFIHKTHYPMQNADVIFAKMKEPKAKTISFPRFNKAILMLLKEKFVDSTETKGLEPDDIGGDFERFLRFMNRFVLPSTIQNGKYRKLLELHCTKRLLWSVKILRRFAIRIASKRRHDEFVIILREQQIQKQCSKSAATIQLAYRCYKFRLQLKAMLASMFTEFIDHTGRTVKFQHIASGKVLTKRPVFLRGVVCSKIIPLPFSGEGFNAYCERHEDSTDSNASRVPAQVYCVECEDAMCNVCFDRDHKPRKAFQRHQPRKIQKCSHCGTETATRECLQCGNGKVPFCDPCFPHVHKQLFKHKKQLSHHEATQEIKLDVGDLVVENQHKFQALVVMCVECSDRVAQWSCETCLDDFCKRCMSSYHAKGQRQHHHCHRLNYFSILRQKAEQKRDTDAEKDRERRQKQREEMKRQQEEELKRQNLAAAKIQALIRSFVVRQSGKAYMKLVRQTQAARAQRKKDDKVRASIVYKMKAVFGVSPALKSDTKQEIEARRRCFENIKRTLFLQRPPVDKSKRPKKRWSKNQKARVLEAARTWCGYDEPVKIIRGEWKNCVGTIVSAQNLILTGSVLVFVPLANRSAVVRFEDIVPYDQDGALRQAYESPALVAVNITRDFRIKISQILEAAVRKARLLYLQTIEFKRITQYAWVVDYDKHEQKVEYWNVVLNRRVSSPPKAMELIERMELEDREKLEKRVELAKSKLVALLNPFVSKNKPKLALRRNAIVFISNAVNAETENTVVASLKREMEAIDGARFWHDKVVPNRQFGGKKAQKFLAVSPSKACWSIAKLFSWMDLHEDGGFEPHAKKLLRLTEDLQVYVVQEVSERFEKSGDVKLARDKLLQLMNLKEATLQLLMTKDQRDAEEEEARQVQ</sequence>
<dbReference type="Gene3D" id="1.10.238.10">
    <property type="entry name" value="EF-hand"/>
    <property type="match status" value="1"/>
</dbReference>
<dbReference type="GO" id="GO:0008270">
    <property type="term" value="F:zinc ion binding"/>
    <property type="evidence" value="ECO:0007669"/>
    <property type="project" value="UniProtKB-KW"/>
</dbReference>
<feature type="compositionally biased region" description="Basic and acidic residues" evidence="7">
    <location>
        <begin position="132"/>
        <end position="152"/>
    </location>
</feature>
<dbReference type="PANTHER" id="PTHR22706:SF1">
    <property type="entry name" value="ASSEMBLY FACTOR FOR SPINDLE MICROTUBULES"/>
    <property type="match status" value="1"/>
</dbReference>
<dbReference type="Proteomes" id="UP000054423">
    <property type="component" value="Unassembled WGS sequence"/>
</dbReference>
<feature type="region of interest" description="Disordered" evidence="7">
    <location>
        <begin position="132"/>
        <end position="161"/>
    </location>
</feature>
<dbReference type="GO" id="GO:0015631">
    <property type="term" value="F:tubulin binding"/>
    <property type="evidence" value="ECO:0007669"/>
    <property type="project" value="InterPro"/>
</dbReference>
<dbReference type="GO" id="GO:0005516">
    <property type="term" value="F:calmodulin binding"/>
    <property type="evidence" value="ECO:0007669"/>
    <property type="project" value="UniProtKB-KW"/>
</dbReference>